<dbReference type="PROSITE" id="PS00678">
    <property type="entry name" value="WD_REPEATS_1"/>
    <property type="match status" value="1"/>
</dbReference>
<organism evidence="4 5">
    <name type="scientific">Dentiscutata erythropus</name>
    <dbReference type="NCBI Taxonomy" id="1348616"/>
    <lineage>
        <taxon>Eukaryota</taxon>
        <taxon>Fungi</taxon>
        <taxon>Fungi incertae sedis</taxon>
        <taxon>Mucoromycota</taxon>
        <taxon>Glomeromycotina</taxon>
        <taxon>Glomeromycetes</taxon>
        <taxon>Diversisporales</taxon>
        <taxon>Gigasporaceae</taxon>
        <taxon>Dentiscutata</taxon>
    </lineage>
</organism>
<dbReference type="PANTHER" id="PTHR19849:SF1">
    <property type="entry name" value="F-BOX_WD REPEAT-CONTAINING PROTEIN 7"/>
    <property type="match status" value="1"/>
</dbReference>
<keyword evidence="5" id="KW-1185">Reference proteome</keyword>
<feature type="repeat" description="WD" evidence="3">
    <location>
        <begin position="54"/>
        <end position="84"/>
    </location>
</feature>
<dbReference type="InterPro" id="IPR015943">
    <property type="entry name" value="WD40/YVTN_repeat-like_dom_sf"/>
</dbReference>
<comment type="caution">
    <text evidence="4">The sequence shown here is derived from an EMBL/GenBank/DDBJ whole genome shotgun (WGS) entry which is preliminary data.</text>
</comment>
<dbReference type="AlphaFoldDB" id="A0A9N9KIB2"/>
<dbReference type="GO" id="GO:0043161">
    <property type="term" value="P:proteasome-mediated ubiquitin-dependent protein catabolic process"/>
    <property type="evidence" value="ECO:0007669"/>
    <property type="project" value="TreeGrafter"/>
</dbReference>
<protein>
    <submittedName>
        <fullName evidence="4">25968_t:CDS:1</fullName>
    </submittedName>
</protein>
<keyword evidence="1 3" id="KW-0853">WD repeat</keyword>
<evidence type="ECO:0000256" key="2">
    <source>
        <dbReference type="ARBA" id="ARBA00022737"/>
    </source>
</evidence>
<gene>
    <name evidence="4" type="ORF">DERYTH_LOCUS28219</name>
</gene>
<keyword evidence="2" id="KW-0677">Repeat</keyword>
<feature type="non-terminal residue" evidence="4">
    <location>
        <position position="1"/>
    </location>
</feature>
<dbReference type="Gene3D" id="2.130.10.10">
    <property type="entry name" value="YVTN repeat-like/Quinoprotein amine dehydrogenase"/>
    <property type="match status" value="1"/>
</dbReference>
<accession>A0A9N9KIB2</accession>
<feature type="repeat" description="WD" evidence="3">
    <location>
        <begin position="95"/>
        <end position="126"/>
    </location>
</feature>
<dbReference type="PANTHER" id="PTHR19849">
    <property type="entry name" value="PHOSPHOLIPASE A-2-ACTIVATING PROTEIN"/>
    <property type="match status" value="1"/>
</dbReference>
<name>A0A9N9KIB2_9GLOM</name>
<dbReference type="SUPFAM" id="SSF50978">
    <property type="entry name" value="WD40 repeat-like"/>
    <property type="match status" value="1"/>
</dbReference>
<dbReference type="InterPro" id="IPR001680">
    <property type="entry name" value="WD40_rpt"/>
</dbReference>
<dbReference type="GO" id="GO:0005634">
    <property type="term" value="C:nucleus"/>
    <property type="evidence" value="ECO:0007669"/>
    <property type="project" value="TreeGrafter"/>
</dbReference>
<proteinExistence type="predicted"/>
<dbReference type="GO" id="GO:0010992">
    <property type="term" value="P:ubiquitin recycling"/>
    <property type="evidence" value="ECO:0007669"/>
    <property type="project" value="TreeGrafter"/>
</dbReference>
<evidence type="ECO:0000313" key="4">
    <source>
        <dbReference type="EMBL" id="CAG8827088.1"/>
    </source>
</evidence>
<dbReference type="Proteomes" id="UP000789405">
    <property type="component" value="Unassembled WGS sequence"/>
</dbReference>
<dbReference type="PROSITE" id="PS50082">
    <property type="entry name" value="WD_REPEATS_2"/>
    <property type="match status" value="3"/>
</dbReference>
<dbReference type="InterPro" id="IPR036322">
    <property type="entry name" value="WD40_repeat_dom_sf"/>
</dbReference>
<dbReference type="GO" id="GO:0043130">
    <property type="term" value="F:ubiquitin binding"/>
    <property type="evidence" value="ECO:0007669"/>
    <property type="project" value="TreeGrafter"/>
</dbReference>
<dbReference type="OrthoDB" id="5580488at2759"/>
<dbReference type="EMBL" id="CAJVPY010069103">
    <property type="protein sequence ID" value="CAG8827088.1"/>
    <property type="molecule type" value="Genomic_DNA"/>
</dbReference>
<evidence type="ECO:0000256" key="1">
    <source>
        <dbReference type="ARBA" id="ARBA00022574"/>
    </source>
</evidence>
<sequence length="126" mass="13669">GGSGGNGDVVRKCAQNQSELNDCNRESHPVIISGSLDNIIKIWSIETGECLKTLFGHEDGIWSLAVDKLRLVSGAHDHTVKIWDKDCSGECMHTLYGHSGAVNCVALGDTKIISGSNDTEIRIWDF</sequence>
<evidence type="ECO:0000256" key="3">
    <source>
        <dbReference type="PROSITE-ProRule" id="PRU00221"/>
    </source>
</evidence>
<dbReference type="SMART" id="SM00320">
    <property type="entry name" value="WD40"/>
    <property type="match status" value="3"/>
</dbReference>
<dbReference type="GO" id="GO:0005737">
    <property type="term" value="C:cytoplasm"/>
    <property type="evidence" value="ECO:0007669"/>
    <property type="project" value="TreeGrafter"/>
</dbReference>
<dbReference type="PRINTS" id="PR00320">
    <property type="entry name" value="GPROTEINBRPT"/>
</dbReference>
<reference evidence="4" key="1">
    <citation type="submission" date="2021-06" db="EMBL/GenBank/DDBJ databases">
        <authorList>
            <person name="Kallberg Y."/>
            <person name="Tangrot J."/>
            <person name="Rosling A."/>
        </authorList>
    </citation>
    <scope>NUCLEOTIDE SEQUENCE</scope>
    <source>
        <strain evidence="4">MA453B</strain>
    </source>
</reference>
<dbReference type="PROSITE" id="PS50294">
    <property type="entry name" value="WD_REPEATS_REGION"/>
    <property type="match status" value="2"/>
</dbReference>
<dbReference type="Pfam" id="PF00400">
    <property type="entry name" value="WD40"/>
    <property type="match status" value="3"/>
</dbReference>
<dbReference type="InterPro" id="IPR020472">
    <property type="entry name" value="WD40_PAC1"/>
</dbReference>
<dbReference type="InterPro" id="IPR019775">
    <property type="entry name" value="WD40_repeat_CS"/>
</dbReference>
<feature type="non-terminal residue" evidence="4">
    <location>
        <position position="126"/>
    </location>
</feature>
<feature type="repeat" description="WD" evidence="3">
    <location>
        <begin position="31"/>
        <end position="53"/>
    </location>
</feature>
<evidence type="ECO:0000313" key="5">
    <source>
        <dbReference type="Proteomes" id="UP000789405"/>
    </source>
</evidence>